<feature type="binding site" evidence="6">
    <location>
        <position position="266"/>
    </location>
    <ligand>
        <name>Mg(2+)</name>
        <dbReference type="ChEBI" id="CHEBI:18420"/>
    </ligand>
</feature>
<dbReference type="InterPro" id="IPR006352">
    <property type="entry name" value="GlmM_bact"/>
</dbReference>
<comment type="catalytic activity">
    <reaction evidence="6 8">
        <text>alpha-D-glucosamine 1-phosphate = D-glucosamine 6-phosphate</text>
        <dbReference type="Rhea" id="RHEA:23424"/>
        <dbReference type="ChEBI" id="CHEBI:58516"/>
        <dbReference type="ChEBI" id="CHEBI:58725"/>
        <dbReference type="EC" id="5.4.2.10"/>
    </reaction>
</comment>
<dbReference type="InterPro" id="IPR016066">
    <property type="entry name" value="A-D-PHexomutase_CS"/>
</dbReference>
<dbReference type="GO" id="GO:0008966">
    <property type="term" value="F:phosphoglucosamine mutase activity"/>
    <property type="evidence" value="ECO:0007669"/>
    <property type="project" value="UniProtKB-UniRule"/>
</dbReference>
<feature type="region of interest" description="Disordered" evidence="9">
    <location>
        <begin position="1"/>
        <end position="24"/>
    </location>
</feature>
<dbReference type="HAMAP" id="MF_01554_B">
    <property type="entry name" value="GlmM_B"/>
    <property type="match status" value="1"/>
</dbReference>
<comment type="function">
    <text evidence="6 8">Catalyzes the conversion of glucosamine-6-phosphate to glucosamine-1-phosphate.</text>
</comment>
<feature type="binding site" description="via phosphate group" evidence="6">
    <location>
        <position position="121"/>
    </location>
    <ligand>
        <name>Mg(2+)</name>
        <dbReference type="ChEBI" id="CHEBI:18420"/>
    </ligand>
</feature>
<keyword evidence="4 6" id="KW-0460">Magnesium</keyword>
<feature type="domain" description="Alpha-D-phosphohexomutase alpha/beta/alpha" evidence="13">
    <location>
        <begin position="279"/>
        <end position="389"/>
    </location>
</feature>
<proteinExistence type="inferred from homology"/>
<dbReference type="PRINTS" id="PR00509">
    <property type="entry name" value="PGMPMM"/>
</dbReference>
<dbReference type="EC" id="5.4.2.10" evidence="6 8"/>
<dbReference type="InterPro" id="IPR036900">
    <property type="entry name" value="A-D-PHexomutase_C_sf"/>
</dbReference>
<dbReference type="NCBIfam" id="TIGR01455">
    <property type="entry name" value="glmM"/>
    <property type="match status" value="1"/>
</dbReference>
<comment type="similarity">
    <text evidence="1 6 7">Belongs to the phosphohexose mutase family.</text>
</comment>
<dbReference type="InterPro" id="IPR050060">
    <property type="entry name" value="Phosphoglucosamine_mutase"/>
</dbReference>
<dbReference type="InterPro" id="IPR005845">
    <property type="entry name" value="A-D-PHexomutase_a/b/a-II"/>
</dbReference>
<feature type="compositionally biased region" description="Basic residues" evidence="9">
    <location>
        <begin position="1"/>
        <end position="10"/>
    </location>
</feature>
<dbReference type="FunFam" id="3.30.310.50:FF:000001">
    <property type="entry name" value="Phosphoglucosamine mutase"/>
    <property type="match status" value="1"/>
</dbReference>
<keyword evidence="5 6" id="KW-0413">Isomerase</keyword>
<dbReference type="GO" id="GO:0009252">
    <property type="term" value="P:peptidoglycan biosynthetic process"/>
    <property type="evidence" value="ECO:0007669"/>
    <property type="project" value="UniProtKB-ARBA"/>
</dbReference>
<dbReference type="InterPro" id="IPR005843">
    <property type="entry name" value="A-D-PHexomutase_C"/>
</dbReference>
<sequence>MGKKKKHKEKAMRGDEAKTPEREIFGTDGVRGLANAGAMTPANILRIGMAAGRVFRRGEHRHRVVIGKDTRLSGYMIEPALTAGFTAAGMDVFLLGPLPTPAMAMLTRSLRADIGVMISASHNPYHDNGIKFFGPDGYKLSDEVELEIERLMADSPDVGLADAQDLGRAKRIDEAGARYIEFAKGTFPRSLSLEGLRVVLDCANGAAYKVAPSVLWELGADVKSIGVNPNGFNINRGVGSTAPKAMQEAVEEYRADIGIALDGDADRVIICDEKGRIIDGDQMMATVAAHWQSRGRLRGGKVVSTIMANMGFEKYLEDLGLGLTRTKVGDRYVVEAMRESEANIGGEPSGHVILTDYATTGDGLITALQVLAVVAAEDKPVSEVCNRFKPFPSLLENVRYTDGDPLNDKQVKKAIEDAEAAFNGKGRVVIRKSGTEPVIRVMAEGEDEALVKRGVKDIIAALEEAIG</sequence>
<evidence type="ECO:0000256" key="7">
    <source>
        <dbReference type="RuleBase" id="RU004326"/>
    </source>
</evidence>
<feature type="domain" description="Alpha-D-phosphohexomutase alpha/beta/alpha" evidence="11">
    <location>
        <begin position="23"/>
        <end position="153"/>
    </location>
</feature>
<protein>
    <recommendedName>
        <fullName evidence="6 8">Phosphoglucosamine mutase</fullName>
        <ecNumber evidence="6 8">5.4.2.10</ecNumber>
    </recommendedName>
</protein>
<dbReference type="GO" id="GO:0000287">
    <property type="term" value="F:magnesium ion binding"/>
    <property type="evidence" value="ECO:0007669"/>
    <property type="project" value="UniProtKB-UniRule"/>
</dbReference>
<dbReference type="PANTHER" id="PTHR42946">
    <property type="entry name" value="PHOSPHOHEXOSE MUTASE"/>
    <property type="match status" value="1"/>
</dbReference>
<evidence type="ECO:0000256" key="5">
    <source>
        <dbReference type="ARBA" id="ARBA00023235"/>
    </source>
</evidence>
<evidence type="ECO:0000256" key="1">
    <source>
        <dbReference type="ARBA" id="ARBA00010231"/>
    </source>
</evidence>
<dbReference type="GO" id="GO:0004615">
    <property type="term" value="F:phosphomannomutase activity"/>
    <property type="evidence" value="ECO:0007669"/>
    <property type="project" value="TreeGrafter"/>
</dbReference>
<dbReference type="SUPFAM" id="SSF55957">
    <property type="entry name" value="Phosphoglucomutase, C-terminal domain"/>
    <property type="match status" value="1"/>
</dbReference>
<feature type="compositionally biased region" description="Basic and acidic residues" evidence="9">
    <location>
        <begin position="11"/>
        <end position="24"/>
    </location>
</feature>
<dbReference type="NCBIfam" id="NF008139">
    <property type="entry name" value="PRK10887.1"/>
    <property type="match status" value="1"/>
</dbReference>
<dbReference type="PROSITE" id="PS00710">
    <property type="entry name" value="PGM_PMM"/>
    <property type="match status" value="1"/>
</dbReference>
<gene>
    <name evidence="6 14" type="primary">glmM</name>
    <name evidence="14" type="ORF">GCM10011355_31170</name>
</gene>
<evidence type="ECO:0000313" key="14">
    <source>
        <dbReference type="EMBL" id="GGI01167.1"/>
    </source>
</evidence>
<keyword evidence="2 6" id="KW-0597">Phosphoprotein</keyword>
<name>A0A8J3A5N5_9PROT</name>
<comment type="PTM">
    <text evidence="6">Activated by phosphorylation.</text>
</comment>
<evidence type="ECO:0000256" key="4">
    <source>
        <dbReference type="ARBA" id="ARBA00022842"/>
    </source>
</evidence>
<dbReference type="Gene3D" id="3.30.310.50">
    <property type="entry name" value="Alpha-D-phosphohexomutase, C-terminal domain"/>
    <property type="match status" value="1"/>
</dbReference>
<reference evidence="14" key="1">
    <citation type="journal article" date="2014" name="Int. J. Syst. Evol. Microbiol.">
        <title>Complete genome sequence of Corynebacterium casei LMG S-19264T (=DSM 44701T), isolated from a smear-ripened cheese.</title>
        <authorList>
            <consortium name="US DOE Joint Genome Institute (JGI-PGF)"/>
            <person name="Walter F."/>
            <person name="Albersmeier A."/>
            <person name="Kalinowski J."/>
            <person name="Ruckert C."/>
        </authorList>
    </citation>
    <scope>NUCLEOTIDE SEQUENCE</scope>
    <source>
        <strain evidence="14">CGMCC 1.14984</strain>
    </source>
</reference>
<organism evidence="14 15">
    <name type="scientific">Aquisalinus luteolus</name>
    <dbReference type="NCBI Taxonomy" id="1566827"/>
    <lineage>
        <taxon>Bacteria</taxon>
        <taxon>Pseudomonadati</taxon>
        <taxon>Pseudomonadota</taxon>
        <taxon>Alphaproteobacteria</taxon>
        <taxon>Parvularculales</taxon>
        <taxon>Parvularculaceae</taxon>
        <taxon>Aquisalinus</taxon>
    </lineage>
</organism>
<evidence type="ECO:0000256" key="2">
    <source>
        <dbReference type="ARBA" id="ARBA00022553"/>
    </source>
</evidence>
<feature type="domain" description="Alpha-D-phosphohexomutase C-terminal" evidence="10">
    <location>
        <begin position="396"/>
        <end position="460"/>
    </location>
</feature>
<dbReference type="EMBL" id="BMGZ01000004">
    <property type="protein sequence ID" value="GGI01167.1"/>
    <property type="molecule type" value="Genomic_DNA"/>
</dbReference>
<evidence type="ECO:0000256" key="6">
    <source>
        <dbReference type="HAMAP-Rule" id="MF_01554"/>
    </source>
</evidence>
<dbReference type="CDD" id="cd05802">
    <property type="entry name" value="GlmM"/>
    <property type="match status" value="1"/>
</dbReference>
<dbReference type="PANTHER" id="PTHR42946:SF1">
    <property type="entry name" value="PHOSPHOGLUCOMUTASE (ALPHA-D-GLUCOSE-1,6-BISPHOSPHATE-DEPENDENT)"/>
    <property type="match status" value="1"/>
</dbReference>
<evidence type="ECO:0000259" key="12">
    <source>
        <dbReference type="Pfam" id="PF02879"/>
    </source>
</evidence>
<reference evidence="14" key="2">
    <citation type="submission" date="2020-09" db="EMBL/GenBank/DDBJ databases">
        <authorList>
            <person name="Sun Q."/>
            <person name="Zhou Y."/>
        </authorList>
    </citation>
    <scope>NUCLEOTIDE SEQUENCE</scope>
    <source>
        <strain evidence="14">CGMCC 1.14984</strain>
    </source>
</reference>
<evidence type="ECO:0000259" key="11">
    <source>
        <dbReference type="Pfam" id="PF02878"/>
    </source>
</evidence>
<dbReference type="GO" id="GO:0005829">
    <property type="term" value="C:cytosol"/>
    <property type="evidence" value="ECO:0007669"/>
    <property type="project" value="TreeGrafter"/>
</dbReference>
<evidence type="ECO:0000259" key="13">
    <source>
        <dbReference type="Pfam" id="PF02880"/>
    </source>
</evidence>
<dbReference type="InterPro" id="IPR005841">
    <property type="entry name" value="Alpha-D-phosphohexomutase_SF"/>
</dbReference>
<dbReference type="InterPro" id="IPR016055">
    <property type="entry name" value="A-D-PHexomutase_a/b/a-I/II/III"/>
</dbReference>
<feature type="active site" description="Phosphoserine intermediate" evidence="6">
    <location>
        <position position="121"/>
    </location>
</feature>
<dbReference type="InterPro" id="IPR005846">
    <property type="entry name" value="A-D-PHexomutase_a/b/a-III"/>
</dbReference>
<dbReference type="Pfam" id="PF02880">
    <property type="entry name" value="PGM_PMM_III"/>
    <property type="match status" value="1"/>
</dbReference>
<dbReference type="Pfam" id="PF00408">
    <property type="entry name" value="PGM_PMM_IV"/>
    <property type="match status" value="1"/>
</dbReference>
<feature type="domain" description="Alpha-D-phosphohexomutase alpha/beta/alpha" evidence="12">
    <location>
        <begin position="178"/>
        <end position="275"/>
    </location>
</feature>
<feature type="binding site" evidence="6">
    <location>
        <position position="262"/>
    </location>
    <ligand>
        <name>Mg(2+)</name>
        <dbReference type="ChEBI" id="CHEBI:18420"/>
    </ligand>
</feature>
<dbReference type="AlphaFoldDB" id="A0A8J3A5N5"/>
<dbReference type="SUPFAM" id="SSF53738">
    <property type="entry name" value="Phosphoglucomutase, first 3 domains"/>
    <property type="match status" value="3"/>
</dbReference>
<evidence type="ECO:0000256" key="9">
    <source>
        <dbReference type="SAM" id="MobiDB-lite"/>
    </source>
</evidence>
<accession>A0A8J3A5N5</accession>
<dbReference type="FunFam" id="3.40.120.10:FF:000003">
    <property type="entry name" value="Phosphoglucosamine mutase"/>
    <property type="match status" value="1"/>
</dbReference>
<feature type="modified residue" description="Phosphoserine" evidence="6">
    <location>
        <position position="121"/>
    </location>
</feature>
<comment type="cofactor">
    <cofactor evidence="6">
        <name>Mg(2+)</name>
        <dbReference type="ChEBI" id="CHEBI:18420"/>
    </cofactor>
    <text evidence="6">Binds 1 Mg(2+) ion per subunit.</text>
</comment>
<dbReference type="GO" id="GO:0005975">
    <property type="term" value="P:carbohydrate metabolic process"/>
    <property type="evidence" value="ECO:0007669"/>
    <property type="project" value="InterPro"/>
</dbReference>
<keyword evidence="3 6" id="KW-0479">Metal-binding</keyword>
<dbReference type="Pfam" id="PF02879">
    <property type="entry name" value="PGM_PMM_II"/>
    <property type="match status" value="1"/>
</dbReference>
<evidence type="ECO:0000256" key="3">
    <source>
        <dbReference type="ARBA" id="ARBA00022723"/>
    </source>
</evidence>
<dbReference type="FunFam" id="3.40.120.10:FF:000001">
    <property type="entry name" value="Phosphoglucosamine mutase"/>
    <property type="match status" value="1"/>
</dbReference>
<dbReference type="GO" id="GO:0006048">
    <property type="term" value="P:UDP-N-acetylglucosamine biosynthetic process"/>
    <property type="evidence" value="ECO:0007669"/>
    <property type="project" value="TreeGrafter"/>
</dbReference>
<evidence type="ECO:0000259" key="10">
    <source>
        <dbReference type="Pfam" id="PF00408"/>
    </source>
</evidence>
<evidence type="ECO:0000313" key="15">
    <source>
        <dbReference type="Proteomes" id="UP000621856"/>
    </source>
</evidence>
<comment type="caution">
    <text evidence="14">The sequence shown here is derived from an EMBL/GenBank/DDBJ whole genome shotgun (WGS) entry which is preliminary data.</text>
</comment>
<evidence type="ECO:0000256" key="8">
    <source>
        <dbReference type="RuleBase" id="RU004327"/>
    </source>
</evidence>
<dbReference type="Proteomes" id="UP000621856">
    <property type="component" value="Unassembled WGS sequence"/>
</dbReference>
<dbReference type="Pfam" id="PF02878">
    <property type="entry name" value="PGM_PMM_I"/>
    <property type="match status" value="1"/>
</dbReference>
<feature type="binding site" evidence="6">
    <location>
        <position position="264"/>
    </location>
    <ligand>
        <name>Mg(2+)</name>
        <dbReference type="ChEBI" id="CHEBI:18420"/>
    </ligand>
</feature>
<dbReference type="InterPro" id="IPR005844">
    <property type="entry name" value="A-D-PHexomutase_a/b/a-I"/>
</dbReference>
<dbReference type="Gene3D" id="3.40.120.10">
    <property type="entry name" value="Alpha-D-Glucose-1,6-Bisphosphate, subunit A, domain 3"/>
    <property type="match status" value="3"/>
</dbReference>